<comment type="cofactor">
    <cofactor evidence="11">
        <name>heme b</name>
        <dbReference type="ChEBI" id="CHEBI:60344"/>
    </cofactor>
    <text evidence="11">Binds 2 heme groups non-covalently.</text>
</comment>
<dbReference type="PANTHER" id="PTHR19271">
    <property type="entry name" value="CYTOCHROME B"/>
    <property type="match status" value="1"/>
</dbReference>
<comment type="similarity">
    <text evidence="11">Belongs to the cytochrome b family.</text>
</comment>
<dbReference type="InterPro" id="IPR005798">
    <property type="entry name" value="Cyt_b/b6_C"/>
</dbReference>
<gene>
    <name evidence="15" type="ordered locus">Acry_2945</name>
</gene>
<dbReference type="InterPro" id="IPR005797">
    <property type="entry name" value="Cyt_b/b6_N"/>
</dbReference>
<dbReference type="InterPro" id="IPR036150">
    <property type="entry name" value="Cyt_b/b6_C_sf"/>
</dbReference>
<organism evidence="15 16">
    <name type="scientific">Acidiphilium cryptum (strain JF-5)</name>
    <dbReference type="NCBI Taxonomy" id="349163"/>
    <lineage>
        <taxon>Bacteria</taxon>
        <taxon>Pseudomonadati</taxon>
        <taxon>Pseudomonadota</taxon>
        <taxon>Alphaproteobacteria</taxon>
        <taxon>Acetobacterales</taxon>
        <taxon>Acidocellaceae</taxon>
        <taxon>Acidiphilium</taxon>
    </lineage>
</organism>
<keyword evidence="16" id="KW-1185">Reference proteome</keyword>
<dbReference type="AlphaFoldDB" id="A5G2Q3"/>
<feature type="transmembrane region" description="Helical" evidence="12">
    <location>
        <begin position="354"/>
        <end position="377"/>
    </location>
</feature>
<evidence type="ECO:0000256" key="12">
    <source>
        <dbReference type="SAM" id="Phobius"/>
    </source>
</evidence>
<name>A5G2Q3_ACICJ</name>
<dbReference type="STRING" id="349163.Acry_2945"/>
<dbReference type="GO" id="GO:0009055">
    <property type="term" value="F:electron transfer activity"/>
    <property type="evidence" value="ECO:0007669"/>
    <property type="project" value="InterPro"/>
</dbReference>
<dbReference type="Pfam" id="PF00033">
    <property type="entry name" value="Cytochrome_B"/>
    <property type="match status" value="1"/>
</dbReference>
<accession>A5G2Q3</accession>
<dbReference type="GO" id="GO:0046872">
    <property type="term" value="F:metal ion binding"/>
    <property type="evidence" value="ECO:0007669"/>
    <property type="project" value="UniProtKB-KW"/>
</dbReference>
<evidence type="ECO:0000256" key="3">
    <source>
        <dbReference type="ARBA" id="ARBA00022448"/>
    </source>
</evidence>
<feature type="domain" description="Cytochrome b/b6 C-terminal region profile" evidence="14">
    <location>
        <begin position="213"/>
        <end position="388"/>
    </location>
</feature>
<evidence type="ECO:0000256" key="11">
    <source>
        <dbReference type="RuleBase" id="RU003385"/>
    </source>
</evidence>
<sequence length="395" mass="41701">MSTDTKPGWFEARLPLCAVYRRHWSDGLVPASQPLSWSVGPLVGVALAVLTLSGIWLGLAYQPSLSGAALSIADYTRNVPYGWLIRDLHRVGTTMLFGVLFVELFRGAFYGTYRNGRELAWVIGIVRLFACMAVGFLGFAMTGSPAAQGALLIMQAHLAALPLVGHLVGPAFLGGAGLNAATGPRIAMAHEAIGFLVLLIAALTVVASRAAPPANPDGIATPDPRDLLPRSALAGQYFTAFLIFALIFAAILAFAPGLGTPKTPLLPAALAIPVRVTPPWYLLVFHGFARMGGSPGGGLLLTVAAFLLLGALPWLDRGTVASGRYRPVYAGFLILLAVDLVLLGIAASEPARGLWPAVTDITAIYAFAHFLIITPLVTMLETPHEVPARLSRRTA</sequence>
<keyword evidence="5 11" id="KW-0812">Transmembrane</keyword>
<dbReference type="GO" id="GO:0016020">
    <property type="term" value="C:membrane"/>
    <property type="evidence" value="ECO:0007669"/>
    <property type="project" value="UniProtKB-SubCell"/>
</dbReference>
<evidence type="ECO:0000256" key="9">
    <source>
        <dbReference type="ARBA" id="ARBA00023004"/>
    </source>
</evidence>
<evidence type="ECO:0000256" key="5">
    <source>
        <dbReference type="ARBA" id="ARBA00022692"/>
    </source>
</evidence>
<dbReference type="KEGG" id="acr:Acry_2945"/>
<dbReference type="SUPFAM" id="SSF81342">
    <property type="entry name" value="Transmembrane di-heme cytochromes"/>
    <property type="match status" value="1"/>
</dbReference>
<feature type="transmembrane region" description="Helical" evidence="12">
    <location>
        <begin position="119"/>
        <end position="139"/>
    </location>
</feature>
<dbReference type="RefSeq" id="WP_012040431.1">
    <property type="nucleotide sequence ID" value="NC_009484.1"/>
</dbReference>
<evidence type="ECO:0000313" key="16">
    <source>
        <dbReference type="Proteomes" id="UP000000245"/>
    </source>
</evidence>
<feature type="transmembrane region" description="Helical" evidence="12">
    <location>
        <begin position="42"/>
        <end position="61"/>
    </location>
</feature>
<evidence type="ECO:0000259" key="13">
    <source>
        <dbReference type="PROSITE" id="PS51002"/>
    </source>
</evidence>
<dbReference type="Pfam" id="PF00032">
    <property type="entry name" value="Cytochrom_B_C"/>
    <property type="match status" value="1"/>
</dbReference>
<evidence type="ECO:0000256" key="10">
    <source>
        <dbReference type="ARBA" id="ARBA00023136"/>
    </source>
</evidence>
<comment type="subcellular location">
    <subcellularLocation>
        <location evidence="1">Membrane</location>
        <topology evidence="1">Multi-pass membrane protein</topology>
    </subcellularLocation>
</comment>
<dbReference type="eggNOG" id="COG1290">
    <property type="taxonomic scope" value="Bacteria"/>
</dbReference>
<dbReference type="PROSITE" id="PS51002">
    <property type="entry name" value="CYTB_NTER"/>
    <property type="match status" value="1"/>
</dbReference>
<keyword evidence="10 12" id="KW-0472">Membrane</keyword>
<feature type="transmembrane region" description="Helical" evidence="12">
    <location>
        <begin position="151"/>
        <end position="172"/>
    </location>
</feature>
<dbReference type="PROSITE" id="PS51003">
    <property type="entry name" value="CYTB_CTER"/>
    <property type="match status" value="1"/>
</dbReference>
<dbReference type="Proteomes" id="UP000000245">
    <property type="component" value="Chromosome"/>
</dbReference>
<dbReference type="PANTHER" id="PTHR19271:SF16">
    <property type="entry name" value="CYTOCHROME B"/>
    <property type="match status" value="1"/>
</dbReference>
<dbReference type="SUPFAM" id="SSF81648">
    <property type="entry name" value="a domain/subunit of cytochrome bc1 complex (Ubiquinol-cytochrome c reductase)"/>
    <property type="match status" value="1"/>
</dbReference>
<evidence type="ECO:0000313" key="15">
    <source>
        <dbReference type="EMBL" id="ABQ32135.1"/>
    </source>
</evidence>
<dbReference type="InterPro" id="IPR027387">
    <property type="entry name" value="Cytb/b6-like_sf"/>
</dbReference>
<feature type="transmembrane region" description="Helical" evidence="12">
    <location>
        <begin position="266"/>
        <end position="285"/>
    </location>
</feature>
<evidence type="ECO:0000256" key="1">
    <source>
        <dbReference type="ARBA" id="ARBA00004141"/>
    </source>
</evidence>
<keyword evidence="8 12" id="KW-1133">Transmembrane helix</keyword>
<feature type="transmembrane region" description="Helical" evidence="12">
    <location>
        <begin position="297"/>
        <end position="315"/>
    </location>
</feature>
<dbReference type="InterPro" id="IPR016174">
    <property type="entry name" value="Di-haem_cyt_TM"/>
</dbReference>
<evidence type="ECO:0000256" key="2">
    <source>
        <dbReference type="ARBA" id="ARBA00011649"/>
    </source>
</evidence>
<evidence type="ECO:0000256" key="4">
    <source>
        <dbReference type="ARBA" id="ARBA00022617"/>
    </source>
</evidence>
<evidence type="ECO:0000259" key="14">
    <source>
        <dbReference type="PROSITE" id="PS51003"/>
    </source>
</evidence>
<dbReference type="HOGENOM" id="CLU_031114_3_0_5"/>
<comment type="function">
    <text evidence="11">Component of the ubiquinol-cytochrome c reductase complex (complex III or cytochrome b-c1 complex), which is a respiratory chain that generates an electrochemical potential coupled to ATP synthesis.</text>
</comment>
<dbReference type="Gene3D" id="1.20.810.10">
    <property type="entry name" value="Cytochrome Bc1 Complex, Chain C"/>
    <property type="match status" value="1"/>
</dbReference>
<feature type="transmembrane region" description="Helical" evidence="12">
    <location>
        <begin position="192"/>
        <end position="211"/>
    </location>
</feature>
<comment type="subunit">
    <text evidence="2 11">The main subunits of complex b-c1 are: cytochrome b, cytochrome c1 and the Rieske protein.</text>
</comment>
<keyword evidence="9" id="KW-0408">Iron</keyword>
<dbReference type="GO" id="GO:0016491">
    <property type="term" value="F:oxidoreductase activity"/>
    <property type="evidence" value="ECO:0007669"/>
    <property type="project" value="InterPro"/>
</dbReference>
<feature type="transmembrane region" description="Helical" evidence="12">
    <location>
        <begin position="232"/>
        <end position="254"/>
    </location>
</feature>
<keyword evidence="3 11" id="KW-0813">Transport</keyword>
<keyword evidence="7 11" id="KW-0249">Electron transport</keyword>
<feature type="domain" description="Cytochrome b/b6 N-terminal region profile" evidence="13">
    <location>
        <begin position="6"/>
        <end position="217"/>
    </location>
</feature>
<evidence type="ECO:0000256" key="7">
    <source>
        <dbReference type="ARBA" id="ARBA00022982"/>
    </source>
</evidence>
<keyword evidence="11" id="KW-0679">Respiratory chain</keyword>
<keyword evidence="4 11" id="KW-0349">Heme</keyword>
<dbReference type="GO" id="GO:0022904">
    <property type="term" value="P:respiratory electron transport chain"/>
    <property type="evidence" value="ECO:0007669"/>
    <property type="project" value="InterPro"/>
</dbReference>
<dbReference type="EMBL" id="CP000697">
    <property type="protein sequence ID" value="ABQ32135.1"/>
    <property type="molecule type" value="Genomic_DNA"/>
</dbReference>
<protein>
    <recommendedName>
        <fullName evidence="11">Cytochrome b</fullName>
    </recommendedName>
</protein>
<evidence type="ECO:0000256" key="6">
    <source>
        <dbReference type="ARBA" id="ARBA00022723"/>
    </source>
</evidence>
<keyword evidence="6" id="KW-0479">Metal-binding</keyword>
<proteinExistence type="inferred from homology"/>
<reference evidence="15 16" key="1">
    <citation type="submission" date="2007-05" db="EMBL/GenBank/DDBJ databases">
        <title>Complete sequence of chromosome of Acidiphilium cryptum JF-5.</title>
        <authorList>
            <consortium name="US DOE Joint Genome Institute"/>
            <person name="Copeland A."/>
            <person name="Lucas S."/>
            <person name="Lapidus A."/>
            <person name="Barry K."/>
            <person name="Detter J.C."/>
            <person name="Glavina del Rio T."/>
            <person name="Hammon N."/>
            <person name="Israni S."/>
            <person name="Dalin E."/>
            <person name="Tice H."/>
            <person name="Pitluck S."/>
            <person name="Sims D."/>
            <person name="Brettin T."/>
            <person name="Bruce D."/>
            <person name="Han C."/>
            <person name="Schmutz J."/>
            <person name="Larimer F."/>
            <person name="Land M."/>
            <person name="Hauser L."/>
            <person name="Kyrpides N."/>
            <person name="Kim E."/>
            <person name="Magnuson T."/>
            <person name="Richardson P."/>
        </authorList>
    </citation>
    <scope>NUCLEOTIDE SEQUENCE [LARGE SCALE GENOMIC DNA]</scope>
    <source>
        <strain evidence="15 16">JF-5</strain>
    </source>
</reference>
<evidence type="ECO:0000256" key="8">
    <source>
        <dbReference type="ARBA" id="ARBA00022989"/>
    </source>
</evidence>
<feature type="transmembrane region" description="Helical" evidence="12">
    <location>
        <begin position="327"/>
        <end position="347"/>
    </location>
</feature>